<feature type="compositionally biased region" description="Gly residues" evidence="11">
    <location>
        <begin position="440"/>
        <end position="457"/>
    </location>
</feature>
<evidence type="ECO:0000256" key="11">
    <source>
        <dbReference type="SAM" id="MobiDB-lite"/>
    </source>
</evidence>
<sequence length="473" mass="51062">MGSVGKRLSPSCWSVRTRVTVAATLIVGVLLTLGVTIFDQVMRRTVYQDLRKNGVVAIAGLVATVRADDPHGRLRVQDVDFPLLQVADENGRVIARSEPLRGRQPLRVPRPKTEDRFETHSTSVRGVTNEVYVIVERVRTPFGDRTVYAGAPIPFSQRKGFFLATLVAAVLLGTAVVAWIVAVAVSRALLPVRRMSGELAAITGGELDRRVTVPGPVDEVSDLARSVNVTLARLEDVLVRQRAFVADVSHELRSPLAGLRAQLEVALEHPDDEDWEAVARAALGDADRLQGIVTDLLILAKLGAGVKVERQPIDLGELVRTEAARRSRRVPVEVGVEDGIVVTANRGHLIRLLTNLLDNAERHARSRVRVTARRDGRTAVMEVADDGSGIAPEDRERVFLRFHRLAESRERDRGGTGLGLAICRDIAHAHGGTLIATGGDDPGGGAGGEPPGGGERLGGAHLILRLPIADEYT</sequence>
<dbReference type="SUPFAM" id="SSF55874">
    <property type="entry name" value="ATPase domain of HSP90 chaperone/DNA topoisomerase II/histidine kinase"/>
    <property type="match status" value="1"/>
</dbReference>
<dbReference type="Pfam" id="PF02518">
    <property type="entry name" value="HATPase_c"/>
    <property type="match status" value="1"/>
</dbReference>
<dbReference type="CDD" id="cd00075">
    <property type="entry name" value="HATPase"/>
    <property type="match status" value="1"/>
</dbReference>
<reference evidence="16" key="1">
    <citation type="journal article" date="2019" name="Int. J. Syst. Evol. Microbiol.">
        <title>The Global Catalogue of Microorganisms (GCM) 10K type strain sequencing project: providing services to taxonomists for standard genome sequencing and annotation.</title>
        <authorList>
            <consortium name="The Broad Institute Genomics Platform"/>
            <consortium name="The Broad Institute Genome Sequencing Center for Infectious Disease"/>
            <person name="Wu L."/>
            <person name="Ma J."/>
        </authorList>
    </citation>
    <scope>NUCLEOTIDE SEQUENCE [LARGE SCALE GENOMIC DNA]</scope>
    <source>
        <strain evidence="16">JCM 9371</strain>
    </source>
</reference>
<keyword evidence="6 12" id="KW-0812">Transmembrane</keyword>
<dbReference type="CDD" id="cd06225">
    <property type="entry name" value="HAMP"/>
    <property type="match status" value="1"/>
</dbReference>
<organism evidence="15 16">
    <name type="scientific">Actinomadura fibrosa</name>
    <dbReference type="NCBI Taxonomy" id="111802"/>
    <lineage>
        <taxon>Bacteria</taxon>
        <taxon>Bacillati</taxon>
        <taxon>Actinomycetota</taxon>
        <taxon>Actinomycetes</taxon>
        <taxon>Streptosporangiales</taxon>
        <taxon>Thermomonosporaceae</taxon>
        <taxon>Actinomadura</taxon>
    </lineage>
</organism>
<evidence type="ECO:0000256" key="2">
    <source>
        <dbReference type="ARBA" id="ARBA00004236"/>
    </source>
</evidence>
<dbReference type="PRINTS" id="PR00344">
    <property type="entry name" value="BCTRLSENSOR"/>
</dbReference>
<feature type="transmembrane region" description="Helical" evidence="12">
    <location>
        <begin position="161"/>
        <end position="185"/>
    </location>
</feature>
<keyword evidence="7 15" id="KW-0418">Kinase</keyword>
<dbReference type="Gene3D" id="1.10.287.130">
    <property type="match status" value="1"/>
</dbReference>
<evidence type="ECO:0000256" key="6">
    <source>
        <dbReference type="ARBA" id="ARBA00022692"/>
    </source>
</evidence>
<evidence type="ECO:0000256" key="5">
    <source>
        <dbReference type="ARBA" id="ARBA00022679"/>
    </source>
</evidence>
<evidence type="ECO:0000259" key="14">
    <source>
        <dbReference type="PROSITE" id="PS50885"/>
    </source>
</evidence>
<evidence type="ECO:0000256" key="8">
    <source>
        <dbReference type="ARBA" id="ARBA00022989"/>
    </source>
</evidence>
<dbReference type="InterPro" id="IPR005467">
    <property type="entry name" value="His_kinase_dom"/>
</dbReference>
<dbReference type="SUPFAM" id="SSF47384">
    <property type="entry name" value="Homodimeric domain of signal transducing histidine kinase"/>
    <property type="match status" value="1"/>
</dbReference>
<dbReference type="PROSITE" id="PS50885">
    <property type="entry name" value="HAMP"/>
    <property type="match status" value="1"/>
</dbReference>
<keyword evidence="4" id="KW-0597">Phosphoprotein</keyword>
<feature type="domain" description="HAMP" evidence="14">
    <location>
        <begin position="186"/>
        <end position="239"/>
    </location>
</feature>
<evidence type="ECO:0000256" key="1">
    <source>
        <dbReference type="ARBA" id="ARBA00000085"/>
    </source>
</evidence>
<dbReference type="PROSITE" id="PS50109">
    <property type="entry name" value="HIS_KIN"/>
    <property type="match status" value="1"/>
</dbReference>
<dbReference type="CDD" id="cd00082">
    <property type="entry name" value="HisKA"/>
    <property type="match status" value="1"/>
</dbReference>
<evidence type="ECO:0000259" key="13">
    <source>
        <dbReference type="PROSITE" id="PS50109"/>
    </source>
</evidence>
<gene>
    <name evidence="15" type="ORF">ACFQZM_24585</name>
</gene>
<evidence type="ECO:0000256" key="9">
    <source>
        <dbReference type="ARBA" id="ARBA00023012"/>
    </source>
</evidence>
<dbReference type="SMART" id="SM00387">
    <property type="entry name" value="HATPase_c"/>
    <property type="match status" value="1"/>
</dbReference>
<evidence type="ECO:0000256" key="10">
    <source>
        <dbReference type="ARBA" id="ARBA00023136"/>
    </source>
</evidence>
<comment type="subcellular location">
    <subcellularLocation>
        <location evidence="2">Cell membrane</location>
    </subcellularLocation>
</comment>
<dbReference type="SMART" id="SM00388">
    <property type="entry name" value="HisKA"/>
    <property type="match status" value="1"/>
</dbReference>
<keyword evidence="10 12" id="KW-0472">Membrane</keyword>
<dbReference type="InterPro" id="IPR003660">
    <property type="entry name" value="HAMP_dom"/>
</dbReference>
<dbReference type="Proteomes" id="UP001597063">
    <property type="component" value="Unassembled WGS sequence"/>
</dbReference>
<evidence type="ECO:0000256" key="12">
    <source>
        <dbReference type="SAM" id="Phobius"/>
    </source>
</evidence>
<dbReference type="EC" id="2.7.13.3" evidence="3"/>
<dbReference type="Pfam" id="PF00672">
    <property type="entry name" value="HAMP"/>
    <property type="match status" value="1"/>
</dbReference>
<dbReference type="InterPro" id="IPR050428">
    <property type="entry name" value="TCS_sensor_his_kinase"/>
</dbReference>
<dbReference type="Pfam" id="PF00512">
    <property type="entry name" value="HisKA"/>
    <property type="match status" value="1"/>
</dbReference>
<proteinExistence type="predicted"/>
<dbReference type="Gene3D" id="3.30.565.10">
    <property type="entry name" value="Histidine kinase-like ATPase, C-terminal domain"/>
    <property type="match status" value="1"/>
</dbReference>
<evidence type="ECO:0000256" key="3">
    <source>
        <dbReference type="ARBA" id="ARBA00012438"/>
    </source>
</evidence>
<dbReference type="PANTHER" id="PTHR45436">
    <property type="entry name" value="SENSOR HISTIDINE KINASE YKOH"/>
    <property type="match status" value="1"/>
</dbReference>
<accession>A0ABW2XPX8</accession>
<dbReference type="InterPro" id="IPR036097">
    <property type="entry name" value="HisK_dim/P_sf"/>
</dbReference>
<comment type="catalytic activity">
    <reaction evidence="1">
        <text>ATP + protein L-histidine = ADP + protein N-phospho-L-histidine.</text>
        <dbReference type="EC" id="2.7.13.3"/>
    </reaction>
</comment>
<evidence type="ECO:0000256" key="7">
    <source>
        <dbReference type="ARBA" id="ARBA00022777"/>
    </source>
</evidence>
<dbReference type="RefSeq" id="WP_131757166.1">
    <property type="nucleotide sequence ID" value="NZ_CAACUY010000026.1"/>
</dbReference>
<keyword evidence="5" id="KW-0808">Transferase</keyword>
<keyword evidence="16" id="KW-1185">Reference proteome</keyword>
<comment type="caution">
    <text evidence="15">The sequence shown here is derived from an EMBL/GenBank/DDBJ whole genome shotgun (WGS) entry which is preliminary data.</text>
</comment>
<protein>
    <recommendedName>
        <fullName evidence="3">histidine kinase</fullName>
        <ecNumber evidence="3">2.7.13.3</ecNumber>
    </recommendedName>
</protein>
<dbReference type="SMART" id="SM00304">
    <property type="entry name" value="HAMP"/>
    <property type="match status" value="1"/>
</dbReference>
<dbReference type="InterPro" id="IPR036890">
    <property type="entry name" value="HATPase_C_sf"/>
</dbReference>
<feature type="domain" description="Histidine kinase" evidence="13">
    <location>
        <begin position="247"/>
        <end position="470"/>
    </location>
</feature>
<dbReference type="PANTHER" id="PTHR45436:SF5">
    <property type="entry name" value="SENSOR HISTIDINE KINASE TRCS"/>
    <property type="match status" value="1"/>
</dbReference>
<dbReference type="InterPro" id="IPR003594">
    <property type="entry name" value="HATPase_dom"/>
</dbReference>
<dbReference type="SUPFAM" id="SSF158472">
    <property type="entry name" value="HAMP domain-like"/>
    <property type="match status" value="1"/>
</dbReference>
<dbReference type="InterPro" id="IPR004358">
    <property type="entry name" value="Sig_transdc_His_kin-like_C"/>
</dbReference>
<keyword evidence="9" id="KW-0902">Two-component regulatory system</keyword>
<keyword evidence="8 12" id="KW-1133">Transmembrane helix</keyword>
<dbReference type="GO" id="GO:0016301">
    <property type="term" value="F:kinase activity"/>
    <property type="evidence" value="ECO:0007669"/>
    <property type="project" value="UniProtKB-KW"/>
</dbReference>
<dbReference type="InterPro" id="IPR003661">
    <property type="entry name" value="HisK_dim/P_dom"/>
</dbReference>
<feature type="transmembrane region" description="Helical" evidence="12">
    <location>
        <begin position="20"/>
        <end position="42"/>
    </location>
</feature>
<feature type="region of interest" description="Disordered" evidence="11">
    <location>
        <begin position="434"/>
        <end position="458"/>
    </location>
</feature>
<dbReference type="EMBL" id="JBHTGP010000013">
    <property type="protein sequence ID" value="MFD0687695.1"/>
    <property type="molecule type" value="Genomic_DNA"/>
</dbReference>
<name>A0ABW2XPX8_9ACTN</name>
<evidence type="ECO:0000313" key="16">
    <source>
        <dbReference type="Proteomes" id="UP001597063"/>
    </source>
</evidence>
<evidence type="ECO:0000256" key="4">
    <source>
        <dbReference type="ARBA" id="ARBA00022553"/>
    </source>
</evidence>
<evidence type="ECO:0000313" key="15">
    <source>
        <dbReference type="EMBL" id="MFD0687695.1"/>
    </source>
</evidence>
<dbReference type="Gene3D" id="6.10.340.10">
    <property type="match status" value="1"/>
</dbReference>